<feature type="domain" description="RRM" evidence="6">
    <location>
        <begin position="18"/>
        <end position="97"/>
    </location>
</feature>
<dbReference type="CDD" id="cd00590">
    <property type="entry name" value="RRM_SF"/>
    <property type="match status" value="2"/>
</dbReference>
<evidence type="ECO:0000259" key="6">
    <source>
        <dbReference type="PROSITE" id="PS50102"/>
    </source>
</evidence>
<evidence type="ECO:0000256" key="3">
    <source>
        <dbReference type="ARBA" id="ARBA00022884"/>
    </source>
</evidence>
<evidence type="ECO:0000256" key="5">
    <source>
        <dbReference type="SAM" id="MobiDB-lite"/>
    </source>
</evidence>
<feature type="compositionally biased region" description="Basic and acidic residues" evidence="5">
    <location>
        <begin position="731"/>
        <end position="749"/>
    </location>
</feature>
<feature type="domain" description="RRM" evidence="6">
    <location>
        <begin position="534"/>
        <end position="604"/>
    </location>
</feature>
<gene>
    <name evidence="7" type="ORF">RchiOBHm_Chr4g0442831</name>
</gene>
<dbReference type="GO" id="GO:0003729">
    <property type="term" value="F:mRNA binding"/>
    <property type="evidence" value="ECO:0007669"/>
    <property type="project" value="InterPro"/>
</dbReference>
<dbReference type="InterPro" id="IPR050825">
    <property type="entry name" value="RBM42_RBP45_47-like"/>
</dbReference>
<dbReference type="SUPFAM" id="SSF54928">
    <property type="entry name" value="RNA-binding domain, RBD"/>
    <property type="match status" value="4"/>
</dbReference>
<evidence type="ECO:0000313" key="7">
    <source>
        <dbReference type="EMBL" id="PRQ41057.1"/>
    </source>
</evidence>
<reference evidence="7 8" key="1">
    <citation type="journal article" date="2018" name="Nat. Genet.">
        <title>The Rosa genome provides new insights in the design of modern roses.</title>
        <authorList>
            <person name="Bendahmane M."/>
        </authorList>
    </citation>
    <scope>NUCLEOTIDE SEQUENCE [LARGE SCALE GENOMIC DNA]</scope>
    <source>
        <strain evidence="8">cv. Old Blush</strain>
    </source>
</reference>
<protein>
    <submittedName>
        <fullName evidence="7">Putative nucleotide-binding alpha-beta plait domain-containing protein</fullName>
    </submittedName>
</protein>
<dbReference type="Pfam" id="PF00076">
    <property type="entry name" value="RRM_1"/>
    <property type="match status" value="3"/>
</dbReference>
<feature type="compositionally biased region" description="Basic and acidic residues" evidence="5">
    <location>
        <begin position="647"/>
        <end position="658"/>
    </location>
</feature>
<keyword evidence="1" id="KW-0507">mRNA processing</keyword>
<feature type="compositionally biased region" description="Basic residues" evidence="5">
    <location>
        <begin position="792"/>
        <end position="809"/>
    </location>
</feature>
<feature type="region of interest" description="Disordered" evidence="5">
    <location>
        <begin position="632"/>
        <end position="843"/>
    </location>
</feature>
<feature type="compositionally biased region" description="Polar residues" evidence="5">
    <location>
        <begin position="833"/>
        <end position="843"/>
    </location>
</feature>
<proteinExistence type="predicted"/>
<dbReference type="InterPro" id="IPR035979">
    <property type="entry name" value="RBD_domain_sf"/>
</dbReference>
<dbReference type="Proteomes" id="UP000238479">
    <property type="component" value="Chromosome 4"/>
</dbReference>
<dbReference type="Gene3D" id="3.30.70.330">
    <property type="match status" value="5"/>
</dbReference>
<feature type="compositionally biased region" description="Basic and acidic residues" evidence="5">
    <location>
        <begin position="764"/>
        <end position="791"/>
    </location>
</feature>
<dbReference type="PANTHER" id="PTHR47640">
    <property type="entry name" value="TRNA SELENOCYSTEINE 1-ASSOCIATED PROTEIN 1-RELATED-RELATED"/>
    <property type="match status" value="1"/>
</dbReference>
<dbReference type="InterPro" id="IPR012677">
    <property type="entry name" value="Nucleotide-bd_a/b_plait_sf"/>
</dbReference>
<dbReference type="GO" id="GO:0005829">
    <property type="term" value="C:cytosol"/>
    <property type="evidence" value="ECO:0007669"/>
    <property type="project" value="TreeGrafter"/>
</dbReference>
<keyword evidence="8" id="KW-1185">Reference proteome</keyword>
<dbReference type="PROSITE" id="PS50102">
    <property type="entry name" value="RRM"/>
    <property type="match status" value="3"/>
</dbReference>
<evidence type="ECO:0000256" key="4">
    <source>
        <dbReference type="PROSITE-ProRule" id="PRU00176"/>
    </source>
</evidence>
<accession>A0A2P6R3N1</accession>
<dbReference type="Gramene" id="PRQ41057">
    <property type="protein sequence ID" value="PRQ41057"/>
    <property type="gene ID" value="RchiOBHm_Chr4g0442831"/>
</dbReference>
<sequence>MAVRRVGSSSGMSALQERSLHIADLQAWMDQAYFVNDCFPELKGEIVSAKFIVEKSGYCYGFLEFRSHKVAKLVLETYNGKQMPKACQHFRLNWSRPMRALQTTDASQGGNYKLVVAGDLPKDVTAEELQQHFRTHYPSVKDAEVHTSESQGLYGVITFAKEHERHLASIHMASQCFRRKEDGKPHHFFYKDTAAEYQRAAYPSTHPEDTHPNGSTIYIQNLEKDVTEPFLLRKFSPYGEVSKVTIRGCALIQFVDRSSANKALLHMNDDFILQNSLLTLTMRKSNDESVPVASSVEDFKELTELKELNHEDQRSVSGFKVCEVDSSSLEMADRRSLSLHIADLQAWMDKPYLRDECFPEFSGEVMSASIFVEKSGYRYGFLEFRSPEVAELVRKTYNGKTMPKACQYFRLNRNRSKRPPGTMAAPEEGYYKLVVDGNLPKDVTAEELQQHFRTYYPSVKDAEVHTSESQGLYGVITFAKEHERHLASIHMASQCFRRTEDCKPHHFFYKDTAAEYQRAAYPSTHPEDTHPNGSTIYIQNLEMDVTKGFLLRKFSPYGEVSKITIRGCALIQFVDRSSADKALLHMNDDLILQNSLLPLTMRKSNDEFIAVASSVEDFKELTELKELTREDERSVSGFRACEEESTDEKITEERKQENGESAPVASAVEDLEELTHGGSPKDLKELTHDDEGSVSGFRTCEEESTDEITDEGRQENDESVPVASSVEDLEEQKHGESPKDRKELTHEDEGLVSGFRTCEEEPTDEKITEEGKQEEEVKKVRRAKTEVSEGQRRRRKVKKARQKEKKKLLKQTEEWLEASEGQQTNEGFEAPEGQQTNEGSQASEGHQLVISWLWELYASLKHYLFGC</sequence>
<dbReference type="PANTHER" id="PTHR47640:SF10">
    <property type="entry name" value="TRNA SELENOCYSTEINE 1-ASSOCIATED PROTEIN 1-RELATED"/>
    <property type="match status" value="1"/>
</dbReference>
<evidence type="ECO:0000313" key="8">
    <source>
        <dbReference type="Proteomes" id="UP000238479"/>
    </source>
</evidence>
<dbReference type="EMBL" id="PDCK01000042">
    <property type="protein sequence ID" value="PRQ41057.1"/>
    <property type="molecule type" value="Genomic_DNA"/>
</dbReference>
<dbReference type="OrthoDB" id="10581891at2759"/>
<evidence type="ECO:0000256" key="1">
    <source>
        <dbReference type="ARBA" id="ARBA00022664"/>
    </source>
</evidence>
<feature type="compositionally biased region" description="Basic and acidic residues" evidence="5">
    <location>
        <begin position="673"/>
        <end position="691"/>
    </location>
</feature>
<name>A0A2P6R3N1_ROSCH</name>
<dbReference type="InterPro" id="IPR000504">
    <property type="entry name" value="RRM_dom"/>
</dbReference>
<evidence type="ECO:0000256" key="2">
    <source>
        <dbReference type="ARBA" id="ARBA00022737"/>
    </source>
</evidence>
<comment type="caution">
    <text evidence="7">The sequence shown here is derived from an EMBL/GenBank/DDBJ whole genome shotgun (WGS) entry which is preliminary data.</text>
</comment>
<keyword evidence="2" id="KW-0677">Repeat</keyword>
<dbReference type="GO" id="GO:0006397">
    <property type="term" value="P:mRNA processing"/>
    <property type="evidence" value="ECO:0007669"/>
    <property type="project" value="UniProtKB-KW"/>
</dbReference>
<keyword evidence="3 4" id="KW-0694">RNA-binding</keyword>
<feature type="domain" description="RRM" evidence="6">
    <location>
        <begin position="215"/>
        <end position="285"/>
    </location>
</feature>
<dbReference type="AlphaFoldDB" id="A0A2P6R3N1"/>
<dbReference type="SMART" id="SM00360">
    <property type="entry name" value="RRM"/>
    <property type="match status" value="5"/>
</dbReference>
<organism evidence="7 8">
    <name type="scientific">Rosa chinensis</name>
    <name type="common">China rose</name>
    <dbReference type="NCBI Taxonomy" id="74649"/>
    <lineage>
        <taxon>Eukaryota</taxon>
        <taxon>Viridiplantae</taxon>
        <taxon>Streptophyta</taxon>
        <taxon>Embryophyta</taxon>
        <taxon>Tracheophyta</taxon>
        <taxon>Spermatophyta</taxon>
        <taxon>Magnoliopsida</taxon>
        <taxon>eudicotyledons</taxon>
        <taxon>Gunneridae</taxon>
        <taxon>Pentapetalae</taxon>
        <taxon>rosids</taxon>
        <taxon>fabids</taxon>
        <taxon>Rosales</taxon>
        <taxon>Rosaceae</taxon>
        <taxon>Rosoideae</taxon>
        <taxon>Rosoideae incertae sedis</taxon>
        <taxon>Rosa</taxon>
    </lineage>
</organism>
<dbReference type="STRING" id="74649.A0A2P6R3N1"/>